<evidence type="ECO:0000313" key="2">
    <source>
        <dbReference type="Proteomes" id="UP001175211"/>
    </source>
</evidence>
<reference evidence="1" key="1">
    <citation type="submission" date="2023-06" db="EMBL/GenBank/DDBJ databases">
        <authorList>
            <consortium name="Lawrence Berkeley National Laboratory"/>
            <person name="Ahrendt S."/>
            <person name="Sahu N."/>
            <person name="Indic B."/>
            <person name="Wong-Bajracharya J."/>
            <person name="Merenyi Z."/>
            <person name="Ke H.-M."/>
            <person name="Monk M."/>
            <person name="Kocsube S."/>
            <person name="Drula E."/>
            <person name="Lipzen A."/>
            <person name="Balint B."/>
            <person name="Henrissat B."/>
            <person name="Andreopoulos B."/>
            <person name="Martin F.M."/>
            <person name="Harder C.B."/>
            <person name="Rigling D."/>
            <person name="Ford K.L."/>
            <person name="Foster G.D."/>
            <person name="Pangilinan J."/>
            <person name="Papanicolaou A."/>
            <person name="Barry K."/>
            <person name="LaButti K."/>
            <person name="Viragh M."/>
            <person name="Koriabine M."/>
            <person name="Yan M."/>
            <person name="Riley R."/>
            <person name="Champramary S."/>
            <person name="Plett K.L."/>
            <person name="Tsai I.J."/>
            <person name="Slot J."/>
            <person name="Sipos G."/>
            <person name="Plett J."/>
            <person name="Nagy L.G."/>
            <person name="Grigoriev I.V."/>
        </authorList>
    </citation>
    <scope>NUCLEOTIDE SEQUENCE</scope>
    <source>
        <strain evidence="1">CCBAS 213</strain>
    </source>
</reference>
<keyword evidence="2" id="KW-1185">Reference proteome</keyword>
<dbReference type="EMBL" id="JAUEPS010000107">
    <property type="protein sequence ID" value="KAK0437594.1"/>
    <property type="molecule type" value="Genomic_DNA"/>
</dbReference>
<proteinExistence type="predicted"/>
<dbReference type="RefSeq" id="XP_060322634.1">
    <property type="nucleotide sequence ID" value="XM_060475069.1"/>
</dbReference>
<name>A0AA39J8D3_ARMTA</name>
<sequence>MQCSYTGTMPAIQSALADTPCAYLGMNGVLKELNATLGTSYTLDHPTLSSVLESFIRQDYDFGTLYANLRPYWYGLSTVERIREAWDKDRQMRQNLVFNNRISQGDIPPRCIWDLYANRVVPFWVTHDLWLWPISHAWVSDKERMDVWTPINGYEWPVPIPKDSDLNHIRIEMLNLGGEYVWLDVLCLRQEGGCREDLCREEWKVDVPTIGAIYLSTSGRTVVYYLSRLSRPFFLMSDDLESNRCWFRCAWMLQEVNSDYIIGRKTEHHWMDEDM</sequence>
<protein>
    <recommendedName>
        <fullName evidence="3">Heterokaryon incompatibility domain-containing protein</fullName>
    </recommendedName>
</protein>
<evidence type="ECO:0008006" key="3">
    <source>
        <dbReference type="Google" id="ProtNLM"/>
    </source>
</evidence>
<dbReference type="GeneID" id="85358617"/>
<gene>
    <name evidence="1" type="ORF">EV420DRAFT_161529</name>
</gene>
<organism evidence="1 2">
    <name type="scientific">Armillaria tabescens</name>
    <name type="common">Ringless honey mushroom</name>
    <name type="synonym">Agaricus tabescens</name>
    <dbReference type="NCBI Taxonomy" id="1929756"/>
    <lineage>
        <taxon>Eukaryota</taxon>
        <taxon>Fungi</taxon>
        <taxon>Dikarya</taxon>
        <taxon>Basidiomycota</taxon>
        <taxon>Agaricomycotina</taxon>
        <taxon>Agaricomycetes</taxon>
        <taxon>Agaricomycetidae</taxon>
        <taxon>Agaricales</taxon>
        <taxon>Marasmiineae</taxon>
        <taxon>Physalacriaceae</taxon>
        <taxon>Desarmillaria</taxon>
    </lineage>
</organism>
<comment type="caution">
    <text evidence="1">The sequence shown here is derived from an EMBL/GenBank/DDBJ whole genome shotgun (WGS) entry which is preliminary data.</text>
</comment>
<dbReference type="Proteomes" id="UP001175211">
    <property type="component" value="Unassembled WGS sequence"/>
</dbReference>
<evidence type="ECO:0000313" key="1">
    <source>
        <dbReference type="EMBL" id="KAK0437594.1"/>
    </source>
</evidence>
<accession>A0AA39J8D3</accession>
<dbReference type="AlphaFoldDB" id="A0AA39J8D3"/>